<dbReference type="AlphaFoldDB" id="A0A1R4K8S2"/>
<evidence type="ECO:0000256" key="2">
    <source>
        <dbReference type="ARBA" id="ARBA00022801"/>
    </source>
</evidence>
<dbReference type="EMBL" id="FUKR01000071">
    <property type="protein sequence ID" value="SJN40686.1"/>
    <property type="molecule type" value="Genomic_DNA"/>
</dbReference>
<dbReference type="RefSeq" id="WP_087138427.1">
    <property type="nucleotide sequence ID" value="NZ_FUKR01000071.1"/>
</dbReference>
<gene>
    <name evidence="6" type="ORF">FM119_12140</name>
</gene>
<dbReference type="InterPro" id="IPR004843">
    <property type="entry name" value="Calcineurin-like_PHP"/>
</dbReference>
<organism evidence="6 7">
    <name type="scientific">Mycetocola reblochoni REB411</name>
    <dbReference type="NCBI Taxonomy" id="1255698"/>
    <lineage>
        <taxon>Bacteria</taxon>
        <taxon>Bacillati</taxon>
        <taxon>Actinomycetota</taxon>
        <taxon>Actinomycetes</taxon>
        <taxon>Micrococcales</taxon>
        <taxon>Microbacteriaceae</taxon>
        <taxon>Mycetocola</taxon>
    </lineage>
</organism>
<feature type="domain" description="Calcineurin-like phosphoesterase" evidence="5">
    <location>
        <begin position="15"/>
        <end position="210"/>
    </location>
</feature>
<dbReference type="EC" id="3.1.4.17" evidence="6"/>
<evidence type="ECO:0000313" key="7">
    <source>
        <dbReference type="Proteomes" id="UP000196778"/>
    </source>
</evidence>
<dbReference type="GO" id="GO:0046872">
    <property type="term" value="F:metal ion binding"/>
    <property type="evidence" value="ECO:0007669"/>
    <property type="project" value="UniProtKB-KW"/>
</dbReference>
<dbReference type="PANTHER" id="PTHR42988:SF2">
    <property type="entry name" value="CYCLIC NUCLEOTIDE PHOSPHODIESTERASE CBUA0032-RELATED"/>
    <property type="match status" value="1"/>
</dbReference>
<evidence type="ECO:0000256" key="4">
    <source>
        <dbReference type="ARBA" id="ARBA00025742"/>
    </source>
</evidence>
<keyword evidence="7" id="KW-1185">Reference proteome</keyword>
<dbReference type="GO" id="GO:0004114">
    <property type="term" value="F:3',5'-cyclic-nucleotide phosphodiesterase activity"/>
    <property type="evidence" value="ECO:0007669"/>
    <property type="project" value="UniProtKB-EC"/>
</dbReference>
<comment type="similarity">
    <text evidence="4">Belongs to the cyclic nucleotide phosphodiesterase class-III family.</text>
</comment>
<dbReference type="PANTHER" id="PTHR42988">
    <property type="entry name" value="PHOSPHOHYDROLASE"/>
    <property type="match status" value="1"/>
</dbReference>
<dbReference type="InterPro" id="IPR050884">
    <property type="entry name" value="CNP_phosphodiesterase-III"/>
</dbReference>
<evidence type="ECO:0000256" key="1">
    <source>
        <dbReference type="ARBA" id="ARBA00022723"/>
    </source>
</evidence>
<keyword evidence="3" id="KW-0408">Iron</keyword>
<evidence type="ECO:0000259" key="5">
    <source>
        <dbReference type="Pfam" id="PF00149"/>
    </source>
</evidence>
<dbReference type="InterPro" id="IPR029052">
    <property type="entry name" value="Metallo-depent_PP-like"/>
</dbReference>
<dbReference type="SUPFAM" id="SSF56300">
    <property type="entry name" value="Metallo-dependent phosphatases"/>
    <property type="match status" value="1"/>
</dbReference>
<keyword evidence="2 6" id="KW-0378">Hydrolase</keyword>
<evidence type="ECO:0000256" key="3">
    <source>
        <dbReference type="ARBA" id="ARBA00023004"/>
    </source>
</evidence>
<protein>
    <submittedName>
        <fullName evidence="6">3',5'-cyclic-nucleotide phosphodiesterase</fullName>
        <ecNumber evidence="6">3.1.4.17</ecNumber>
    </submittedName>
</protein>
<keyword evidence="1" id="KW-0479">Metal-binding</keyword>
<dbReference type="Gene3D" id="3.60.21.10">
    <property type="match status" value="1"/>
</dbReference>
<accession>A0A1R4K8S2</accession>
<reference evidence="7" key="1">
    <citation type="submission" date="2017-02" db="EMBL/GenBank/DDBJ databases">
        <authorList>
            <person name="Dridi B."/>
        </authorList>
    </citation>
    <scope>NUCLEOTIDE SEQUENCE [LARGE SCALE GENOMIC DNA]</scope>
    <source>
        <strain evidence="7">EB411</strain>
    </source>
</reference>
<name>A0A1R4K8S2_9MICO</name>
<dbReference type="Pfam" id="PF00149">
    <property type="entry name" value="Metallophos"/>
    <property type="match status" value="1"/>
</dbReference>
<proteinExistence type="inferred from homology"/>
<dbReference type="Proteomes" id="UP000196778">
    <property type="component" value="Unassembled WGS sequence"/>
</dbReference>
<evidence type="ECO:0000313" key="6">
    <source>
        <dbReference type="EMBL" id="SJN40686.1"/>
    </source>
</evidence>
<sequence length="304" mass="32505">MSAVQLGQYPAPGQTIVHLSDPHLLAGGARLGGSIDCAAQLPTTLAQVERSGLDVSALVFTGDLADLGEEEAYLALRAAVEPVADRLGATVHWVMGNHDERAPFRRHLLDDAGGDAPVDSVALSGGLRLITLDSTVPGYHHGAVDDAQLEWLAGVLAEPAPEGSVLMMHHPPIPSPQPLFQLLELERQDRLARVLAGSDVRVILAGHLHYASHASFAGIPVSVAAASCYTMNLAVPPERMNGMDGGRSYTLVHVYADTTVHQVVPVGDFATWDTFDEAFIRRMEALDPSARREAFSRKRPPASR</sequence>
<dbReference type="OrthoDB" id="5241795at2"/>